<comment type="caution">
    <text evidence="3">The sequence shown here is derived from an EMBL/GenBank/DDBJ whole genome shotgun (WGS) entry which is preliminary data.</text>
</comment>
<dbReference type="PROSITE" id="PS50041">
    <property type="entry name" value="C_TYPE_LECTIN_2"/>
    <property type="match status" value="1"/>
</dbReference>
<dbReference type="Gene3D" id="3.10.100.10">
    <property type="entry name" value="Mannose-Binding Protein A, subunit A"/>
    <property type="match status" value="1"/>
</dbReference>
<feature type="domain" description="C-type lectin" evidence="2">
    <location>
        <begin position="11"/>
        <end position="107"/>
    </location>
</feature>
<dbReference type="PANTHER" id="PTHR45710">
    <property type="entry name" value="C-TYPE LECTIN DOMAIN-CONTAINING PROTEIN 180"/>
    <property type="match status" value="1"/>
</dbReference>
<reference evidence="3 4" key="1">
    <citation type="submission" date="2019-09" db="EMBL/GenBank/DDBJ databases">
        <title>Bird 10,000 Genomes (B10K) Project - Family phase.</title>
        <authorList>
            <person name="Zhang G."/>
        </authorList>
    </citation>
    <scope>NUCLEOTIDE SEQUENCE [LARGE SCALE GENOMIC DNA]</scope>
    <source>
        <strain evidence="3">B10K-DU-002-59</strain>
        <tissue evidence="3">Muscle</tissue>
    </source>
</reference>
<dbReference type="AlphaFoldDB" id="A0A7L2YTI6"/>
<dbReference type="InterPro" id="IPR016187">
    <property type="entry name" value="CTDL_fold"/>
</dbReference>
<dbReference type="InterPro" id="IPR016186">
    <property type="entry name" value="C-type_lectin-like/link_sf"/>
</dbReference>
<dbReference type="Pfam" id="PF00059">
    <property type="entry name" value="Lectin_C"/>
    <property type="match status" value="1"/>
</dbReference>
<protein>
    <submittedName>
        <fullName evidence="3">CLC4E protein</fullName>
    </submittedName>
</protein>
<dbReference type="InterPro" id="IPR001304">
    <property type="entry name" value="C-type_lectin-like"/>
</dbReference>
<evidence type="ECO:0000313" key="3">
    <source>
        <dbReference type="EMBL" id="NXS98820.1"/>
    </source>
</evidence>
<dbReference type="OrthoDB" id="6133475at2759"/>
<accession>A0A7L2YTI6</accession>
<proteinExistence type="predicted"/>
<evidence type="ECO:0000259" key="2">
    <source>
        <dbReference type="PROSITE" id="PS50041"/>
    </source>
</evidence>
<feature type="non-terminal residue" evidence="3">
    <location>
        <position position="107"/>
    </location>
</feature>
<dbReference type="SUPFAM" id="SSF56436">
    <property type="entry name" value="C-type lectin-like"/>
    <property type="match status" value="1"/>
</dbReference>
<organism evidence="3 4">
    <name type="scientific">Jacana jacana</name>
    <name type="common">Wattled jacana</name>
    <name type="synonym">Parra jacana</name>
    <dbReference type="NCBI Taxonomy" id="54508"/>
    <lineage>
        <taxon>Eukaryota</taxon>
        <taxon>Metazoa</taxon>
        <taxon>Chordata</taxon>
        <taxon>Craniata</taxon>
        <taxon>Vertebrata</taxon>
        <taxon>Euteleostomi</taxon>
        <taxon>Archelosauria</taxon>
        <taxon>Archosauria</taxon>
        <taxon>Dinosauria</taxon>
        <taxon>Saurischia</taxon>
        <taxon>Theropoda</taxon>
        <taxon>Coelurosauria</taxon>
        <taxon>Aves</taxon>
        <taxon>Neognathae</taxon>
        <taxon>Neoaves</taxon>
        <taxon>Charadriiformes</taxon>
        <taxon>Jacanidae</taxon>
        <taxon>Jacana</taxon>
    </lineage>
</organism>
<dbReference type="PANTHER" id="PTHR45710:SF31">
    <property type="entry name" value="EARLY ACTIVATION ANTIGEN CD69"/>
    <property type="match status" value="1"/>
</dbReference>
<dbReference type="EMBL" id="VZTM01026773">
    <property type="protein sequence ID" value="NXS98820.1"/>
    <property type="molecule type" value="Genomic_DNA"/>
</dbReference>
<gene>
    <name evidence="3" type="primary">Clec4e_0</name>
    <name evidence="3" type="ORF">JACJAC_R01970</name>
</gene>
<feature type="non-terminal residue" evidence="3">
    <location>
        <position position="1"/>
    </location>
</feature>
<comment type="subcellular location">
    <subcellularLocation>
        <location evidence="1">Cell membrane</location>
        <topology evidence="1">Single-pass type II membrane protein</topology>
    </subcellularLocation>
</comment>
<name>A0A7L2YTI6_JACJC</name>
<dbReference type="SMART" id="SM00034">
    <property type="entry name" value="CLECT"/>
    <property type="match status" value="1"/>
</dbReference>
<sequence>WTCCPKGWKLFQESCYYLSADRMPWRESVQNCTGMGSQLAVINSGEEQGFLNEELRQSSRGTNYYIGLRAQKVGKWQWMDQTPFNETAAFWRQGEPSNVEIEKCVVI</sequence>
<keyword evidence="4" id="KW-1185">Reference proteome</keyword>
<evidence type="ECO:0000256" key="1">
    <source>
        <dbReference type="ARBA" id="ARBA00004401"/>
    </source>
</evidence>
<evidence type="ECO:0000313" key="4">
    <source>
        <dbReference type="Proteomes" id="UP000550086"/>
    </source>
</evidence>
<dbReference type="InterPro" id="IPR050828">
    <property type="entry name" value="C-type_lectin/matrix_domain"/>
</dbReference>
<dbReference type="Proteomes" id="UP000550086">
    <property type="component" value="Unassembled WGS sequence"/>
</dbReference>
<dbReference type="GO" id="GO:0005886">
    <property type="term" value="C:plasma membrane"/>
    <property type="evidence" value="ECO:0007669"/>
    <property type="project" value="UniProtKB-SubCell"/>
</dbReference>